<gene>
    <name evidence="2" type="ORF">PENTCL1PPCAC_15354</name>
</gene>
<feature type="compositionally biased region" description="Basic and acidic residues" evidence="1">
    <location>
        <begin position="41"/>
        <end position="56"/>
    </location>
</feature>
<evidence type="ECO:0000256" key="1">
    <source>
        <dbReference type="SAM" id="MobiDB-lite"/>
    </source>
</evidence>
<dbReference type="AlphaFoldDB" id="A0AAV5TFH9"/>
<keyword evidence="3" id="KW-1185">Reference proteome</keyword>
<feature type="non-terminal residue" evidence="2">
    <location>
        <position position="86"/>
    </location>
</feature>
<reference evidence="2" key="1">
    <citation type="submission" date="2023-10" db="EMBL/GenBank/DDBJ databases">
        <title>Genome assembly of Pristionchus species.</title>
        <authorList>
            <person name="Yoshida K."/>
            <person name="Sommer R.J."/>
        </authorList>
    </citation>
    <scope>NUCLEOTIDE SEQUENCE</scope>
    <source>
        <strain evidence="2">RS0144</strain>
    </source>
</reference>
<evidence type="ECO:0000313" key="2">
    <source>
        <dbReference type="EMBL" id="GMS93179.1"/>
    </source>
</evidence>
<sequence>ISELAKESRQEFMHFPLRDPRSDRSFLKGAYTARRRCRHSQHLDHERPQSTDLRDIDAVEEALDLRDSGAGCDRRPENHQTRSDRY</sequence>
<feature type="region of interest" description="Disordered" evidence="1">
    <location>
        <begin position="37"/>
        <end position="56"/>
    </location>
</feature>
<dbReference type="EMBL" id="BTSX01000004">
    <property type="protein sequence ID" value="GMS93179.1"/>
    <property type="molecule type" value="Genomic_DNA"/>
</dbReference>
<organism evidence="2 3">
    <name type="scientific">Pristionchus entomophagus</name>
    <dbReference type="NCBI Taxonomy" id="358040"/>
    <lineage>
        <taxon>Eukaryota</taxon>
        <taxon>Metazoa</taxon>
        <taxon>Ecdysozoa</taxon>
        <taxon>Nematoda</taxon>
        <taxon>Chromadorea</taxon>
        <taxon>Rhabditida</taxon>
        <taxon>Rhabditina</taxon>
        <taxon>Diplogasteromorpha</taxon>
        <taxon>Diplogasteroidea</taxon>
        <taxon>Neodiplogasteridae</taxon>
        <taxon>Pristionchus</taxon>
    </lineage>
</organism>
<accession>A0AAV5TFH9</accession>
<name>A0AAV5TFH9_9BILA</name>
<evidence type="ECO:0000313" key="3">
    <source>
        <dbReference type="Proteomes" id="UP001432027"/>
    </source>
</evidence>
<protein>
    <submittedName>
        <fullName evidence="2">Uncharacterized protein</fullName>
    </submittedName>
</protein>
<feature type="non-terminal residue" evidence="2">
    <location>
        <position position="1"/>
    </location>
</feature>
<feature type="region of interest" description="Disordered" evidence="1">
    <location>
        <begin position="64"/>
        <end position="86"/>
    </location>
</feature>
<dbReference type="Proteomes" id="UP001432027">
    <property type="component" value="Unassembled WGS sequence"/>
</dbReference>
<comment type="caution">
    <text evidence="2">The sequence shown here is derived from an EMBL/GenBank/DDBJ whole genome shotgun (WGS) entry which is preliminary data.</text>
</comment>
<proteinExistence type="predicted"/>